<protein>
    <submittedName>
        <fullName evidence="1">Uncharacterized protein</fullName>
    </submittedName>
</protein>
<sequence length="100" mass="11115">MGLTMSQWDALDEHDRAWALGADVAEAEDAAERCTQCGGPAALCQDPDNQHAFVVTFTRCYRTRAIREAEKKRTDHDGVIAHVTFDPTRKKSARKGARRG</sequence>
<dbReference type="KEGG" id="pei:H9L10_03520"/>
<gene>
    <name evidence="1" type="ORF">H9L10_03520</name>
</gene>
<accession>A0A7G9R3G3</accession>
<proteinExistence type="predicted"/>
<evidence type="ECO:0000313" key="1">
    <source>
        <dbReference type="EMBL" id="QNN50138.1"/>
    </source>
</evidence>
<dbReference type="Proteomes" id="UP000515976">
    <property type="component" value="Chromosome"/>
</dbReference>
<organism evidence="1 2">
    <name type="scientific">Phycicoccus endophyticus</name>
    <dbReference type="NCBI Taxonomy" id="1690220"/>
    <lineage>
        <taxon>Bacteria</taxon>
        <taxon>Bacillati</taxon>
        <taxon>Actinomycetota</taxon>
        <taxon>Actinomycetes</taxon>
        <taxon>Micrococcales</taxon>
        <taxon>Intrasporangiaceae</taxon>
        <taxon>Phycicoccus</taxon>
    </lineage>
</organism>
<dbReference type="EMBL" id="CP060712">
    <property type="protein sequence ID" value="QNN50138.1"/>
    <property type="molecule type" value="Genomic_DNA"/>
</dbReference>
<reference evidence="1 2" key="1">
    <citation type="submission" date="2020-08" db="EMBL/GenBank/DDBJ databases">
        <title>Genome sequence of Phycicoccus endophyticus JCM 31784T.</title>
        <authorList>
            <person name="Hyun D.-W."/>
            <person name="Bae J.-W."/>
        </authorList>
    </citation>
    <scope>NUCLEOTIDE SEQUENCE [LARGE SCALE GENOMIC DNA]</scope>
    <source>
        <strain evidence="1 2">JCM 31784</strain>
    </source>
</reference>
<dbReference type="RefSeq" id="WP_166102310.1">
    <property type="nucleotide sequence ID" value="NZ_BMMY01000002.1"/>
</dbReference>
<dbReference type="AlphaFoldDB" id="A0A7G9R3G3"/>
<name>A0A7G9R3G3_9MICO</name>
<keyword evidence="2" id="KW-1185">Reference proteome</keyword>
<evidence type="ECO:0000313" key="2">
    <source>
        <dbReference type="Proteomes" id="UP000515976"/>
    </source>
</evidence>